<dbReference type="PROSITE" id="PS50949">
    <property type="entry name" value="HTH_GNTR"/>
    <property type="match status" value="1"/>
</dbReference>
<gene>
    <name evidence="6" type="ORF">F6B43_15490</name>
</gene>
<dbReference type="InterPro" id="IPR011711">
    <property type="entry name" value="GntR_C"/>
</dbReference>
<evidence type="ECO:0000256" key="3">
    <source>
        <dbReference type="ARBA" id="ARBA00023163"/>
    </source>
</evidence>
<evidence type="ECO:0000256" key="4">
    <source>
        <dbReference type="SAM" id="MobiDB-lite"/>
    </source>
</evidence>
<dbReference type="InterPro" id="IPR036390">
    <property type="entry name" value="WH_DNA-bd_sf"/>
</dbReference>
<dbReference type="Proteomes" id="UP000325827">
    <property type="component" value="Unassembled WGS sequence"/>
</dbReference>
<dbReference type="SUPFAM" id="SSF48008">
    <property type="entry name" value="GntR ligand-binding domain-like"/>
    <property type="match status" value="1"/>
</dbReference>
<dbReference type="InterPro" id="IPR036388">
    <property type="entry name" value="WH-like_DNA-bd_sf"/>
</dbReference>
<dbReference type="SUPFAM" id="SSF46785">
    <property type="entry name" value="Winged helix' DNA-binding domain"/>
    <property type="match status" value="1"/>
</dbReference>
<dbReference type="InterPro" id="IPR000524">
    <property type="entry name" value="Tscrpt_reg_HTH_GntR"/>
</dbReference>
<dbReference type="Gene3D" id="1.20.120.530">
    <property type="entry name" value="GntR ligand-binding domain-like"/>
    <property type="match status" value="1"/>
</dbReference>
<dbReference type="PANTHER" id="PTHR43537">
    <property type="entry name" value="TRANSCRIPTIONAL REGULATOR, GNTR FAMILY"/>
    <property type="match status" value="1"/>
</dbReference>
<organism evidence="6 7">
    <name type="scientific">Microbacterium rhizomatis</name>
    <dbReference type="NCBI Taxonomy" id="1631477"/>
    <lineage>
        <taxon>Bacteria</taxon>
        <taxon>Bacillati</taxon>
        <taxon>Actinomycetota</taxon>
        <taxon>Actinomycetes</taxon>
        <taxon>Micrococcales</taxon>
        <taxon>Microbacteriaceae</taxon>
        <taxon>Microbacterium</taxon>
    </lineage>
</organism>
<evidence type="ECO:0000313" key="6">
    <source>
        <dbReference type="EMBL" id="KAA9106533.1"/>
    </source>
</evidence>
<evidence type="ECO:0000313" key="7">
    <source>
        <dbReference type="Proteomes" id="UP000325827"/>
    </source>
</evidence>
<evidence type="ECO:0000256" key="1">
    <source>
        <dbReference type="ARBA" id="ARBA00023015"/>
    </source>
</evidence>
<feature type="region of interest" description="Disordered" evidence="4">
    <location>
        <begin position="1"/>
        <end position="26"/>
    </location>
</feature>
<dbReference type="PRINTS" id="PR00035">
    <property type="entry name" value="HTHGNTR"/>
</dbReference>
<sequence>MHNAGSIAPTRRARPRNRSSGRHRSCVVRAGRRCPARGRPGVAEPALTEVQRAVYRPVRHGNALEDTVARLVQTIRLGIVAPGETLPPERELAGRYGVSRDTVREAIRELADAGYLVRRRGRYGGTFVADPVPRPAELGPVPPAEIDDVLGLRRVLECGAARAAAGRALTAEDRDALWARYEQTSAASEADYRRFDTLLHLAIAEAAGIPSLVALVAENRARVNAWLDTFPLLPRNIEHSDAQHEQIVSAILAGRADAAQEAVLAHLAGSEALLRGFLA</sequence>
<dbReference type="PANTHER" id="PTHR43537:SF24">
    <property type="entry name" value="GLUCONATE OPERON TRANSCRIPTIONAL REPRESSOR"/>
    <property type="match status" value="1"/>
</dbReference>
<dbReference type="EMBL" id="VYSA01000003">
    <property type="protein sequence ID" value="KAA9106533.1"/>
    <property type="molecule type" value="Genomic_DNA"/>
</dbReference>
<dbReference type="SMART" id="SM00895">
    <property type="entry name" value="FCD"/>
    <property type="match status" value="1"/>
</dbReference>
<dbReference type="Gene3D" id="1.10.10.10">
    <property type="entry name" value="Winged helix-like DNA-binding domain superfamily/Winged helix DNA-binding domain"/>
    <property type="match status" value="1"/>
</dbReference>
<keyword evidence="7" id="KW-1185">Reference proteome</keyword>
<reference evidence="7" key="1">
    <citation type="submission" date="2019-09" db="EMBL/GenBank/DDBJ databases">
        <title>Mumia zhuanghuii sp. nov. isolated from the intestinal contents of plateau pika (Ochotona curzoniae) in the Qinghai-Tibet plateau of China.</title>
        <authorList>
            <person name="Tian Z."/>
        </authorList>
    </citation>
    <scope>NUCLEOTIDE SEQUENCE [LARGE SCALE GENOMIC DNA]</scope>
    <source>
        <strain evidence="7">JCM 30598</strain>
    </source>
</reference>
<evidence type="ECO:0000259" key="5">
    <source>
        <dbReference type="PROSITE" id="PS50949"/>
    </source>
</evidence>
<protein>
    <submittedName>
        <fullName evidence="6">FadR family transcriptional regulator</fullName>
    </submittedName>
</protein>
<feature type="domain" description="HTH gntR-type" evidence="5">
    <location>
        <begin position="61"/>
        <end position="131"/>
    </location>
</feature>
<evidence type="ECO:0000256" key="2">
    <source>
        <dbReference type="ARBA" id="ARBA00023125"/>
    </source>
</evidence>
<feature type="compositionally biased region" description="Basic residues" evidence="4">
    <location>
        <begin position="11"/>
        <end position="26"/>
    </location>
</feature>
<dbReference type="AlphaFoldDB" id="A0A5J5J1R7"/>
<dbReference type="GO" id="GO:0003677">
    <property type="term" value="F:DNA binding"/>
    <property type="evidence" value="ECO:0007669"/>
    <property type="project" value="UniProtKB-KW"/>
</dbReference>
<dbReference type="GO" id="GO:0003700">
    <property type="term" value="F:DNA-binding transcription factor activity"/>
    <property type="evidence" value="ECO:0007669"/>
    <property type="project" value="InterPro"/>
</dbReference>
<dbReference type="Pfam" id="PF00392">
    <property type="entry name" value="GntR"/>
    <property type="match status" value="1"/>
</dbReference>
<accession>A0A5J5J1R7</accession>
<dbReference type="InterPro" id="IPR008920">
    <property type="entry name" value="TF_FadR/GntR_C"/>
</dbReference>
<dbReference type="SMART" id="SM00345">
    <property type="entry name" value="HTH_GNTR"/>
    <property type="match status" value="1"/>
</dbReference>
<dbReference type="Pfam" id="PF07729">
    <property type="entry name" value="FCD"/>
    <property type="match status" value="1"/>
</dbReference>
<keyword evidence="3" id="KW-0804">Transcription</keyword>
<keyword evidence="1" id="KW-0805">Transcription regulation</keyword>
<dbReference type="OrthoDB" id="9784718at2"/>
<comment type="caution">
    <text evidence="6">The sequence shown here is derived from an EMBL/GenBank/DDBJ whole genome shotgun (WGS) entry which is preliminary data.</text>
</comment>
<keyword evidence="2" id="KW-0238">DNA-binding</keyword>
<name>A0A5J5J1R7_9MICO</name>
<dbReference type="CDD" id="cd07377">
    <property type="entry name" value="WHTH_GntR"/>
    <property type="match status" value="1"/>
</dbReference>
<proteinExistence type="predicted"/>